<dbReference type="InterPro" id="IPR003594">
    <property type="entry name" value="HATPase_dom"/>
</dbReference>
<reference evidence="10" key="1">
    <citation type="submission" date="2020-10" db="EMBL/GenBank/DDBJ databases">
        <authorList>
            <person name="Gilroy R."/>
        </authorList>
    </citation>
    <scope>NUCLEOTIDE SEQUENCE</scope>
    <source>
        <strain evidence="10">B2-16538</strain>
    </source>
</reference>
<evidence type="ECO:0000256" key="5">
    <source>
        <dbReference type="ARBA" id="ARBA00022741"/>
    </source>
</evidence>
<sequence length="406" mass="45471">MTPWILITAGIAILSSAVSAILFTARARKKVTYMLDALEDNETNFRFREDKGMGRRFNRTLNRLRKIFEREKEEIRQQEQYYGQMLDHVQTGIAVIGNDGEHVEYCNAKALALLGVSSLSSIRQLKRINPPLADAFSKVTEGHKEKAGYSNESSTMTFSITASSAEIRGKNVKIVAFNDISSDMEENESASWTRLIRVLTHEIMNTVTPIASLSEALAKYAGDNTGQNTPDMRTGLETIAASSRDLIKFVSSYRDLTHLPFPEKSAFYLKDLIEKVMRLMDEKFSSGNIVCTYTEKSEDILLYADREQISRIFINLLRNAIQAGASHISITAEINTAESVVVNVSNNGMPVSKESREEIFIPFFTTKPSGTGIGLSISRQIMRMHNGSIRLTGSNEKETTFTLTFR</sequence>
<dbReference type="EC" id="2.7.13.3" evidence="3"/>
<keyword evidence="5" id="KW-0547">Nucleotide-binding</keyword>
<dbReference type="GO" id="GO:0005524">
    <property type="term" value="F:ATP binding"/>
    <property type="evidence" value="ECO:0007669"/>
    <property type="project" value="UniProtKB-KW"/>
</dbReference>
<comment type="catalytic activity">
    <reaction evidence="1">
        <text>ATP + protein L-histidine = ADP + protein N-phospho-L-histidine.</text>
        <dbReference type="EC" id="2.7.13.3"/>
    </reaction>
</comment>
<keyword evidence="6" id="KW-0418">Kinase</keyword>
<dbReference type="InterPro" id="IPR050351">
    <property type="entry name" value="BphY/WalK/GraS-like"/>
</dbReference>
<dbReference type="GO" id="GO:0007234">
    <property type="term" value="P:osmosensory signaling via phosphorelay pathway"/>
    <property type="evidence" value="ECO:0007669"/>
    <property type="project" value="TreeGrafter"/>
</dbReference>
<dbReference type="InterPro" id="IPR036890">
    <property type="entry name" value="HATPase_C_sf"/>
</dbReference>
<evidence type="ECO:0000313" key="10">
    <source>
        <dbReference type="EMBL" id="MBO8486194.1"/>
    </source>
</evidence>
<feature type="domain" description="Histidine kinase" evidence="9">
    <location>
        <begin position="198"/>
        <end position="406"/>
    </location>
</feature>
<dbReference type="InterPro" id="IPR005467">
    <property type="entry name" value="His_kinase_dom"/>
</dbReference>
<evidence type="ECO:0000256" key="4">
    <source>
        <dbReference type="ARBA" id="ARBA00022679"/>
    </source>
</evidence>
<evidence type="ECO:0000256" key="3">
    <source>
        <dbReference type="ARBA" id="ARBA00012438"/>
    </source>
</evidence>
<dbReference type="GO" id="GO:0000156">
    <property type="term" value="F:phosphorelay response regulator activity"/>
    <property type="evidence" value="ECO:0007669"/>
    <property type="project" value="TreeGrafter"/>
</dbReference>
<name>A0A9D9J7I3_9BACT</name>
<dbReference type="Gene3D" id="3.30.450.20">
    <property type="entry name" value="PAS domain"/>
    <property type="match status" value="1"/>
</dbReference>
<accession>A0A9D9J7I3</accession>
<dbReference type="PANTHER" id="PTHR42878">
    <property type="entry name" value="TWO-COMPONENT HISTIDINE KINASE"/>
    <property type="match status" value="1"/>
</dbReference>
<dbReference type="GO" id="GO:0004673">
    <property type="term" value="F:protein histidine kinase activity"/>
    <property type="evidence" value="ECO:0007669"/>
    <property type="project" value="UniProtKB-EC"/>
</dbReference>
<keyword evidence="8" id="KW-0902">Two-component regulatory system</keyword>
<evidence type="ECO:0000256" key="6">
    <source>
        <dbReference type="ARBA" id="ARBA00022777"/>
    </source>
</evidence>
<evidence type="ECO:0000256" key="7">
    <source>
        <dbReference type="ARBA" id="ARBA00022840"/>
    </source>
</evidence>
<dbReference type="SMART" id="SM00387">
    <property type="entry name" value="HATPase_c"/>
    <property type="match status" value="1"/>
</dbReference>
<dbReference type="Pfam" id="PF02518">
    <property type="entry name" value="HATPase_c"/>
    <property type="match status" value="1"/>
</dbReference>
<dbReference type="GO" id="GO:0016020">
    <property type="term" value="C:membrane"/>
    <property type="evidence" value="ECO:0007669"/>
    <property type="project" value="UniProtKB-SubCell"/>
</dbReference>
<keyword evidence="4" id="KW-0808">Transferase</keyword>
<proteinExistence type="predicted"/>
<dbReference type="PROSITE" id="PS50109">
    <property type="entry name" value="HIS_KIN"/>
    <property type="match status" value="1"/>
</dbReference>
<protein>
    <recommendedName>
        <fullName evidence="3">histidine kinase</fullName>
        <ecNumber evidence="3">2.7.13.3</ecNumber>
    </recommendedName>
</protein>
<evidence type="ECO:0000259" key="9">
    <source>
        <dbReference type="PROSITE" id="PS50109"/>
    </source>
</evidence>
<dbReference type="AlphaFoldDB" id="A0A9D9J7I3"/>
<evidence type="ECO:0000313" key="11">
    <source>
        <dbReference type="Proteomes" id="UP000823750"/>
    </source>
</evidence>
<gene>
    <name evidence="10" type="ORF">IAB78_07195</name>
</gene>
<dbReference type="Proteomes" id="UP000823750">
    <property type="component" value="Unassembled WGS sequence"/>
</dbReference>
<comment type="caution">
    <text evidence="10">The sequence shown here is derived from an EMBL/GenBank/DDBJ whole genome shotgun (WGS) entry which is preliminary data.</text>
</comment>
<dbReference type="EMBL" id="JADILX010000105">
    <property type="protein sequence ID" value="MBO8486194.1"/>
    <property type="molecule type" value="Genomic_DNA"/>
</dbReference>
<reference evidence="10" key="2">
    <citation type="journal article" date="2021" name="PeerJ">
        <title>Extensive microbial diversity within the chicken gut microbiome revealed by metagenomics and culture.</title>
        <authorList>
            <person name="Gilroy R."/>
            <person name="Ravi A."/>
            <person name="Getino M."/>
            <person name="Pursley I."/>
            <person name="Horton D.L."/>
            <person name="Alikhan N.F."/>
            <person name="Baker D."/>
            <person name="Gharbi K."/>
            <person name="Hall N."/>
            <person name="Watson M."/>
            <person name="Adriaenssens E.M."/>
            <person name="Foster-Nyarko E."/>
            <person name="Jarju S."/>
            <person name="Secka A."/>
            <person name="Antonio M."/>
            <person name="Oren A."/>
            <person name="Chaudhuri R.R."/>
            <person name="La Ragione R."/>
            <person name="Hildebrand F."/>
            <person name="Pallen M.J."/>
        </authorList>
    </citation>
    <scope>NUCLEOTIDE SEQUENCE</scope>
    <source>
        <strain evidence="10">B2-16538</strain>
    </source>
</reference>
<dbReference type="GO" id="GO:0030295">
    <property type="term" value="F:protein kinase activator activity"/>
    <property type="evidence" value="ECO:0007669"/>
    <property type="project" value="TreeGrafter"/>
</dbReference>
<organism evidence="10 11">
    <name type="scientific">Candidatus Cryptobacteroides excrementavium</name>
    <dbReference type="NCBI Taxonomy" id="2840759"/>
    <lineage>
        <taxon>Bacteria</taxon>
        <taxon>Pseudomonadati</taxon>
        <taxon>Bacteroidota</taxon>
        <taxon>Bacteroidia</taxon>
        <taxon>Bacteroidales</taxon>
        <taxon>Candidatus Cryptobacteroides</taxon>
    </lineage>
</organism>
<comment type="subcellular location">
    <subcellularLocation>
        <location evidence="2">Membrane</location>
    </subcellularLocation>
</comment>
<dbReference type="Gene3D" id="3.30.565.10">
    <property type="entry name" value="Histidine kinase-like ATPase, C-terminal domain"/>
    <property type="match status" value="1"/>
</dbReference>
<evidence type="ECO:0000256" key="1">
    <source>
        <dbReference type="ARBA" id="ARBA00000085"/>
    </source>
</evidence>
<dbReference type="PANTHER" id="PTHR42878:SF7">
    <property type="entry name" value="SENSOR HISTIDINE KINASE GLRK"/>
    <property type="match status" value="1"/>
</dbReference>
<evidence type="ECO:0000256" key="8">
    <source>
        <dbReference type="ARBA" id="ARBA00023012"/>
    </source>
</evidence>
<dbReference type="PRINTS" id="PR00344">
    <property type="entry name" value="BCTRLSENSOR"/>
</dbReference>
<dbReference type="Pfam" id="PF13188">
    <property type="entry name" value="PAS_8"/>
    <property type="match status" value="1"/>
</dbReference>
<dbReference type="SUPFAM" id="SSF55874">
    <property type="entry name" value="ATPase domain of HSP90 chaperone/DNA topoisomerase II/histidine kinase"/>
    <property type="match status" value="1"/>
</dbReference>
<dbReference type="InterPro" id="IPR004358">
    <property type="entry name" value="Sig_transdc_His_kin-like_C"/>
</dbReference>
<keyword evidence="7" id="KW-0067">ATP-binding</keyword>
<evidence type="ECO:0000256" key="2">
    <source>
        <dbReference type="ARBA" id="ARBA00004370"/>
    </source>
</evidence>
<dbReference type="InterPro" id="IPR000014">
    <property type="entry name" value="PAS"/>
</dbReference>